<comment type="catalytic activity">
    <reaction evidence="1">
        <text>Endonucleolytic cleavage to 5'-phosphomonoester.</text>
        <dbReference type="EC" id="3.1.26.4"/>
    </reaction>
</comment>
<dbReference type="InParanoid" id="K0L0G8"/>
<dbReference type="GO" id="GO:0003887">
    <property type="term" value="F:DNA-directed DNA polymerase activity"/>
    <property type="evidence" value="ECO:0007669"/>
    <property type="project" value="UniProtKB-EC"/>
</dbReference>
<feature type="domain" description="Integrase catalytic" evidence="17">
    <location>
        <begin position="278"/>
        <end position="445"/>
    </location>
</feature>
<proteinExistence type="predicted"/>
<dbReference type="GO" id="GO:0003964">
    <property type="term" value="F:RNA-directed DNA polymerase activity"/>
    <property type="evidence" value="ECO:0007669"/>
    <property type="project" value="UniProtKB-EC"/>
</dbReference>
<dbReference type="GO" id="GO:0004190">
    <property type="term" value="F:aspartic-type endopeptidase activity"/>
    <property type="evidence" value="ECO:0007669"/>
    <property type="project" value="UniProtKB-KW"/>
</dbReference>
<feature type="region of interest" description="Disordered" evidence="16">
    <location>
        <begin position="703"/>
        <end position="726"/>
    </location>
</feature>
<dbReference type="GO" id="GO:0005737">
    <property type="term" value="C:cytoplasm"/>
    <property type="evidence" value="ECO:0007669"/>
    <property type="project" value="UniProtKB-SubCell"/>
</dbReference>
<evidence type="ECO:0000256" key="1">
    <source>
        <dbReference type="ARBA" id="ARBA00000077"/>
    </source>
</evidence>
<dbReference type="eggNOG" id="KOG0017">
    <property type="taxonomic scope" value="Eukaryota"/>
</dbReference>
<keyword evidence="19" id="KW-1185">Reference proteome</keyword>
<gene>
    <name evidence="18" type="ORF">BN7_6681a</name>
</gene>
<keyword evidence="7" id="KW-0479">Metal-binding</keyword>
<dbReference type="GO" id="GO:0032196">
    <property type="term" value="P:transposition"/>
    <property type="evidence" value="ECO:0007669"/>
    <property type="project" value="UniProtKB-KW"/>
</dbReference>
<evidence type="ECO:0000313" key="19">
    <source>
        <dbReference type="Proteomes" id="UP000009328"/>
    </source>
</evidence>
<evidence type="ECO:0000256" key="2">
    <source>
        <dbReference type="ARBA" id="ARBA00004123"/>
    </source>
</evidence>
<dbReference type="CDD" id="cd09272">
    <property type="entry name" value="RNase_HI_RT_Ty1"/>
    <property type="match status" value="1"/>
</dbReference>
<comment type="catalytic activity">
    <reaction evidence="15">
        <text>DNA(n) + a 2'-deoxyribonucleoside 5'-triphosphate = DNA(n+1) + diphosphate</text>
        <dbReference type="Rhea" id="RHEA:22508"/>
        <dbReference type="Rhea" id="RHEA-COMP:17339"/>
        <dbReference type="Rhea" id="RHEA-COMP:17340"/>
        <dbReference type="ChEBI" id="CHEBI:33019"/>
        <dbReference type="ChEBI" id="CHEBI:61560"/>
        <dbReference type="ChEBI" id="CHEBI:173112"/>
        <dbReference type="EC" id="2.7.7.7"/>
    </reaction>
</comment>
<dbReference type="GO" id="GO:0046872">
    <property type="term" value="F:metal ion binding"/>
    <property type="evidence" value="ECO:0007669"/>
    <property type="project" value="UniProtKB-KW"/>
</dbReference>
<dbReference type="InterPro" id="IPR025724">
    <property type="entry name" value="GAG-pre-integrase_dom"/>
</dbReference>
<keyword evidence="8" id="KW-0064">Aspartyl protease</keyword>
<evidence type="ECO:0000256" key="7">
    <source>
        <dbReference type="ARBA" id="ARBA00022723"/>
    </source>
</evidence>
<feature type="compositionally biased region" description="Low complexity" evidence="16">
    <location>
        <begin position="711"/>
        <end position="726"/>
    </location>
</feature>
<dbReference type="InterPro" id="IPR012337">
    <property type="entry name" value="RNaseH-like_sf"/>
</dbReference>
<comment type="catalytic activity">
    <reaction evidence="14">
        <text>DNA(n) + a 2'-deoxyribonucleoside 5'-triphosphate = DNA(n+1) + diphosphate</text>
        <dbReference type="Rhea" id="RHEA:22508"/>
        <dbReference type="Rhea" id="RHEA-COMP:17339"/>
        <dbReference type="Rhea" id="RHEA-COMP:17340"/>
        <dbReference type="ChEBI" id="CHEBI:33019"/>
        <dbReference type="ChEBI" id="CHEBI:61560"/>
        <dbReference type="ChEBI" id="CHEBI:173112"/>
        <dbReference type="EC" id="2.7.7.49"/>
    </reaction>
</comment>
<dbReference type="Pfam" id="PF22936">
    <property type="entry name" value="Pol_BBD"/>
    <property type="match status" value="1"/>
</dbReference>
<dbReference type="Gene3D" id="3.30.420.10">
    <property type="entry name" value="Ribonuclease H-like superfamily/Ribonuclease H"/>
    <property type="match status" value="1"/>
</dbReference>
<reference evidence="18 19" key="1">
    <citation type="journal article" date="2012" name="Eukaryot. Cell">
        <title>Draft genome sequence of Wickerhamomyces ciferrii NRRL Y-1031 F-60-10.</title>
        <authorList>
            <person name="Schneider J."/>
            <person name="Andrea H."/>
            <person name="Blom J."/>
            <person name="Jaenicke S."/>
            <person name="Ruckert C."/>
            <person name="Schorsch C."/>
            <person name="Szczepanowski R."/>
            <person name="Farwick M."/>
            <person name="Goesmann A."/>
            <person name="Puhler A."/>
            <person name="Schaffer S."/>
            <person name="Tauch A."/>
            <person name="Kohler T."/>
            <person name="Brinkrolf K."/>
        </authorList>
    </citation>
    <scope>NUCLEOTIDE SEQUENCE [LARGE SCALE GENOMIC DNA]</scope>
    <source>
        <strain evidence="19">ATCC 14091 / BCRC 22168 / CBS 111 / JCM 3599 / NBRC 0793 / NRRL Y-1031 F-60-10</strain>
    </source>
</reference>
<dbReference type="GO" id="GO:0003723">
    <property type="term" value="F:RNA binding"/>
    <property type="evidence" value="ECO:0007669"/>
    <property type="project" value="UniProtKB-KW"/>
</dbReference>
<comment type="function">
    <text evidence="13">Integrase (IN) targets the VLP to the nucleus, where a subparticle preintegration complex (PIC) containing at least integrase and the newly synthesized dsDNA copy of the retrotransposon must transit the nuclear membrane. Once in the nucleus, integrase performs the integration of the dsDNA into the host genome.</text>
</comment>
<dbReference type="EMBL" id="CAIF01000304">
    <property type="protein sequence ID" value="CCH47074.1"/>
    <property type="molecule type" value="Genomic_DNA"/>
</dbReference>
<evidence type="ECO:0000256" key="3">
    <source>
        <dbReference type="ARBA" id="ARBA00004496"/>
    </source>
</evidence>
<feature type="compositionally biased region" description="Basic and acidic residues" evidence="16">
    <location>
        <begin position="622"/>
        <end position="631"/>
    </location>
</feature>
<dbReference type="InterPro" id="IPR043502">
    <property type="entry name" value="DNA/RNA_pol_sf"/>
</dbReference>
<dbReference type="Pfam" id="PF00665">
    <property type="entry name" value="rve"/>
    <property type="match status" value="1"/>
</dbReference>
<feature type="compositionally biased region" description="Polar residues" evidence="16">
    <location>
        <begin position="607"/>
        <end position="621"/>
    </location>
</feature>
<dbReference type="SUPFAM" id="SSF56672">
    <property type="entry name" value="DNA/RNA polymerases"/>
    <property type="match status" value="1"/>
</dbReference>
<dbReference type="InterPro" id="IPR057670">
    <property type="entry name" value="SH3_retrovirus"/>
</dbReference>
<protein>
    <submittedName>
        <fullName evidence="18">Gag-Pol polyprotein</fullName>
    </submittedName>
</protein>
<dbReference type="GO" id="GO:0004523">
    <property type="term" value="F:RNA-DNA hybrid ribonuclease activity"/>
    <property type="evidence" value="ECO:0007669"/>
    <property type="project" value="UniProtKB-EC"/>
</dbReference>
<evidence type="ECO:0000256" key="13">
    <source>
        <dbReference type="ARBA" id="ARBA00025615"/>
    </source>
</evidence>
<comment type="subcellular location">
    <subcellularLocation>
        <location evidence="3">Cytoplasm</location>
    </subcellularLocation>
    <subcellularLocation>
        <location evidence="2">Nucleus</location>
    </subcellularLocation>
</comment>
<dbReference type="Pfam" id="PF25597">
    <property type="entry name" value="SH3_retrovirus"/>
    <property type="match status" value="1"/>
</dbReference>
<sequence>MDNIDHATKSANTNDNNAEFAATGFKPKRKFNGTKSKRNCYYCNSNDHLIKDCEKHKQFMSGAGNAKENTPTAWAAVFLGQSDGLNSHEWIFDSGASVHISNSRQSFTEFRDAHDKIKGLGGDSIISGFGTVKLNISGKDFTLQDVAYVPNSPLNIISVAKATVNGAKLIFTENEVRDSVTDAVYGLLDTDTMLFKVLTRDDEINGSYAYVSVDPPSLNQYELWHARLGHPALPTVQKLNKKFQLGIKHFGSSEDYISPCPTCKVTKAVKKINKKATRTTNRVLELLHTDVVGPLNISESEYQYFVTILDDYSRYNYVYPLVNKGDASAVIQNFIKIHESKLNSKVATIRSDNGGEYCSSEFHDFCTTNGIVHEFSVPYNSSQNGACERVQRTIEDKMRGLLAGGKVPFSLWTEALNTASYLLNRTLHSRFQYKITPFEKFTGTPPNYSHLKVFGSTAYVLIPTAYRSHKLENNGAVCTMVGYDPVHKAYRLYDLSKQKIVVANSCDFDEARFPLAEYDEVVVINAFGSGTRTGGFVQNSGSSISTHRGTTQSNNSKTFDDSFRSEDAQGSDDTNDHSSTICSISDGSILSTGSDCDQSVNHDQLSLASRSDHNAQASPSTDPKDTTDNDSHSNNADNSSKSIPSSPEFEYDHGFNERTLPEIKPLGADSILNSGEYISSEHTTGEKFDDRGYNDRFIVTPKKLTFKRPRSPSSSSSSSRPVSPNRFLAIAPDDEDITERSLVHYNTNHIQESREGTLVKHYDSTKDDTSNMMVTKNNIYDNENTVELISRPASKRIKGDDHINYAATAMVKISQNQSSDIILPTSPKSIDRNPHKNNWLESMGDELGSFKENDVYKVVRAPNGEKIVGSRWHYTVKSDNKLKSRIIAQGHKMVQGEDYTHSYSPVIRYDSVKMLLSLAGALNLKIATYDIKTAYLHSKLKEKVYLKIPYMGEGYEDKDNVWLLNKSVYGLPQSGLNWNELMTNFLTKEGFKVNSADNCVFYKSTPTGIVLIGLYVDDLLVLSNDTNNLYNFKKSLLTRFKISGGDEIEDFVQNKDKIESKFLGMNITQHNGVVELSSKDFINKVVKEFEADNNEELFPISNPMDPNLKLSKEDELMPDATKYRSICGKILFASVTTRPDICFATSQLTKYMQSPTVKAFKAAIKVLRYLKGTINLGIHYGDNNQDKGLITGYCDASYGTAENFKSVSGYMTKIAGAPVTWKSKTQNMTTLSSTESEYVSMVETSKEIVWLQQLLSIMNIPGANETINIYQDNESARLLSEHPNFHSRSKHISIRLHYIRELVHEKVVKFIHQNGQDLSADIFTKALSKGKFIHLRDLLGLRNCT</sequence>
<dbReference type="InterPro" id="IPR013103">
    <property type="entry name" value="RVT_2"/>
</dbReference>
<feature type="region of interest" description="Disordered" evidence="16">
    <location>
        <begin position="607"/>
        <end position="653"/>
    </location>
</feature>
<evidence type="ECO:0000256" key="11">
    <source>
        <dbReference type="ARBA" id="ARBA00023242"/>
    </source>
</evidence>
<evidence type="ECO:0000256" key="5">
    <source>
        <dbReference type="ARBA" id="ARBA00022578"/>
    </source>
</evidence>
<dbReference type="GO" id="GO:0015074">
    <property type="term" value="P:DNA integration"/>
    <property type="evidence" value="ECO:0007669"/>
    <property type="project" value="InterPro"/>
</dbReference>
<dbReference type="InterPro" id="IPR039537">
    <property type="entry name" value="Retrotran_Ty1/copia-like"/>
</dbReference>
<dbReference type="STRING" id="1206466.K0L0G8"/>
<evidence type="ECO:0000256" key="6">
    <source>
        <dbReference type="ARBA" id="ARBA00022670"/>
    </source>
</evidence>
<keyword evidence="10" id="KW-0694">RNA-binding</keyword>
<dbReference type="PANTHER" id="PTHR42648">
    <property type="entry name" value="TRANSPOSASE, PUTATIVE-RELATED"/>
    <property type="match status" value="1"/>
</dbReference>
<keyword evidence="6" id="KW-0645">Protease</keyword>
<dbReference type="GO" id="GO:0006508">
    <property type="term" value="P:proteolysis"/>
    <property type="evidence" value="ECO:0007669"/>
    <property type="project" value="UniProtKB-KW"/>
</dbReference>
<dbReference type="Pfam" id="PF13976">
    <property type="entry name" value="gag_pre-integrs"/>
    <property type="match status" value="1"/>
</dbReference>
<evidence type="ECO:0000256" key="15">
    <source>
        <dbReference type="ARBA" id="ARBA00049244"/>
    </source>
</evidence>
<comment type="caution">
    <text evidence="18">The sequence shown here is derived from an EMBL/GenBank/DDBJ whole genome shotgun (WGS) entry which is preliminary data.</text>
</comment>
<dbReference type="InterPro" id="IPR001584">
    <property type="entry name" value="Integrase_cat-core"/>
</dbReference>
<dbReference type="InterPro" id="IPR054722">
    <property type="entry name" value="PolX-like_BBD"/>
</dbReference>
<keyword evidence="9" id="KW-0378">Hydrolase</keyword>
<dbReference type="GO" id="GO:0005634">
    <property type="term" value="C:nucleus"/>
    <property type="evidence" value="ECO:0007669"/>
    <property type="project" value="UniProtKB-SubCell"/>
</dbReference>
<dbReference type="HOGENOM" id="CLU_001650_5_1_1"/>
<evidence type="ECO:0000256" key="8">
    <source>
        <dbReference type="ARBA" id="ARBA00022750"/>
    </source>
</evidence>
<keyword evidence="11" id="KW-0539">Nucleus</keyword>
<feature type="region of interest" description="Disordered" evidence="16">
    <location>
        <begin position="537"/>
        <end position="581"/>
    </location>
</feature>
<dbReference type="FunCoup" id="K0L0G8">
    <property type="interactions" value="57"/>
</dbReference>
<organism evidence="18 19">
    <name type="scientific">Wickerhamomyces ciferrii (strain ATCC 14091 / BCRC 22168 / CBS 111 / JCM 3599 / NBRC 0793 / NRRL Y-1031 F-60-10)</name>
    <name type="common">Yeast</name>
    <name type="synonym">Pichia ciferrii</name>
    <dbReference type="NCBI Taxonomy" id="1206466"/>
    <lineage>
        <taxon>Eukaryota</taxon>
        <taxon>Fungi</taxon>
        <taxon>Dikarya</taxon>
        <taxon>Ascomycota</taxon>
        <taxon>Saccharomycotina</taxon>
        <taxon>Saccharomycetes</taxon>
        <taxon>Phaffomycetales</taxon>
        <taxon>Wickerhamomycetaceae</taxon>
        <taxon>Wickerhamomyces</taxon>
    </lineage>
</organism>
<dbReference type="Proteomes" id="UP000009328">
    <property type="component" value="Unassembled WGS sequence"/>
</dbReference>
<evidence type="ECO:0000256" key="14">
    <source>
        <dbReference type="ARBA" id="ARBA00048173"/>
    </source>
</evidence>
<name>K0L0G8_WICCF</name>
<evidence type="ECO:0000313" key="18">
    <source>
        <dbReference type="EMBL" id="CCH47074.1"/>
    </source>
</evidence>
<dbReference type="Pfam" id="PF07727">
    <property type="entry name" value="RVT_2"/>
    <property type="match status" value="1"/>
</dbReference>
<feature type="compositionally biased region" description="Basic and acidic residues" evidence="16">
    <location>
        <begin position="558"/>
        <end position="567"/>
    </location>
</feature>
<keyword evidence="5" id="KW-0815">Transposition</keyword>
<evidence type="ECO:0000256" key="4">
    <source>
        <dbReference type="ARBA" id="ARBA00022490"/>
    </source>
</evidence>
<dbReference type="SUPFAM" id="SSF53098">
    <property type="entry name" value="Ribonuclease H-like"/>
    <property type="match status" value="1"/>
</dbReference>
<keyword evidence="4" id="KW-0963">Cytoplasm</keyword>
<dbReference type="PROSITE" id="PS50994">
    <property type="entry name" value="INTEGRASE"/>
    <property type="match status" value="1"/>
</dbReference>
<feature type="compositionally biased region" description="Polar residues" evidence="16">
    <location>
        <begin position="537"/>
        <end position="557"/>
    </location>
</feature>
<comment type="function">
    <text evidence="12">Reverse transcriptase/ribonuclease H (RT) is a multifunctional enzyme that catalyzes the conversion of the retro-elements RNA genome into dsDNA within the VLP. The enzyme displays a DNA polymerase activity that can copy either DNA or RNA templates, and a ribonuclease H (RNase H) activity that cleaves the RNA strand of RNA-DNA heteroduplexes during plus-strand synthesis and hydrolyzes RNA primers. The conversion leads to a linear dsDNA copy of the retrotransposon that includes long terminal repeats (LTRs) at both ends.</text>
</comment>
<dbReference type="PANTHER" id="PTHR42648:SF24">
    <property type="entry name" value="INTEGRASE CATALYTIC DOMAIN-CONTAINING PROTEIN"/>
    <property type="match status" value="1"/>
</dbReference>
<evidence type="ECO:0000256" key="10">
    <source>
        <dbReference type="ARBA" id="ARBA00022884"/>
    </source>
</evidence>
<dbReference type="InterPro" id="IPR036397">
    <property type="entry name" value="RNaseH_sf"/>
</dbReference>
<evidence type="ECO:0000256" key="16">
    <source>
        <dbReference type="SAM" id="MobiDB-lite"/>
    </source>
</evidence>
<evidence type="ECO:0000256" key="12">
    <source>
        <dbReference type="ARBA" id="ARBA00025590"/>
    </source>
</evidence>
<accession>K0L0G8</accession>
<evidence type="ECO:0000256" key="9">
    <source>
        <dbReference type="ARBA" id="ARBA00022801"/>
    </source>
</evidence>
<evidence type="ECO:0000259" key="17">
    <source>
        <dbReference type="PROSITE" id="PS50994"/>
    </source>
</evidence>